<dbReference type="SUPFAM" id="SSF48452">
    <property type="entry name" value="TPR-like"/>
    <property type="match status" value="1"/>
</dbReference>
<organism evidence="1 2">
    <name type="scientific">Sphingomonas ginkgonis</name>
    <dbReference type="NCBI Taxonomy" id="2315330"/>
    <lineage>
        <taxon>Bacteria</taxon>
        <taxon>Pseudomonadati</taxon>
        <taxon>Pseudomonadota</taxon>
        <taxon>Alphaproteobacteria</taxon>
        <taxon>Sphingomonadales</taxon>
        <taxon>Sphingomonadaceae</taxon>
        <taxon>Sphingomonas</taxon>
    </lineage>
</organism>
<keyword evidence="2" id="KW-1185">Reference proteome</keyword>
<name>A0A3R9WPA6_9SPHN</name>
<proteinExistence type="predicted"/>
<accession>A0A3R9WPA6</accession>
<evidence type="ECO:0000313" key="1">
    <source>
        <dbReference type="EMBL" id="RST31149.1"/>
    </source>
</evidence>
<evidence type="ECO:0000313" key="2">
    <source>
        <dbReference type="Proteomes" id="UP000274661"/>
    </source>
</evidence>
<dbReference type="InterPro" id="IPR011990">
    <property type="entry name" value="TPR-like_helical_dom_sf"/>
</dbReference>
<dbReference type="OrthoDB" id="7390129at2"/>
<sequence length="203" mass="21546">MNGWMILLLLVAMAGAGFLLLGRLRGTSLQLALAALLFGAAGYAVQANPSYDGNPREFAPPRPPLPLTVPRHALLGRFNQTDTWATIAESLARKGDTQGAAQIMQSAVRSHPNDVGLWTVLGNTLVDHAGALTPPAQFAYDRALRLAPDHPAPLFFLGLARARSGDRAGALELWNRMLAKSPGVSWRPMVEGGIVALGGQPGR</sequence>
<dbReference type="AlphaFoldDB" id="A0A3R9WPA6"/>
<dbReference type="Proteomes" id="UP000274661">
    <property type="component" value="Unassembled WGS sequence"/>
</dbReference>
<dbReference type="EMBL" id="RWJF01000001">
    <property type="protein sequence ID" value="RST31149.1"/>
    <property type="molecule type" value="Genomic_DNA"/>
</dbReference>
<dbReference type="Gene3D" id="1.25.40.10">
    <property type="entry name" value="Tetratricopeptide repeat domain"/>
    <property type="match status" value="1"/>
</dbReference>
<comment type="caution">
    <text evidence="1">The sequence shown here is derived from an EMBL/GenBank/DDBJ whole genome shotgun (WGS) entry which is preliminary data.</text>
</comment>
<protein>
    <submittedName>
        <fullName evidence="1">Cytochrome C biosynthesis protein</fullName>
    </submittedName>
</protein>
<dbReference type="RefSeq" id="WP_126718982.1">
    <property type="nucleotide sequence ID" value="NZ_RWJF01000001.1"/>
</dbReference>
<reference evidence="1 2" key="1">
    <citation type="submission" date="2018-12" db="EMBL/GenBank/DDBJ databases">
        <title>Sphingomonas sp. HMF7854 Genome sequencing and assembly.</title>
        <authorList>
            <person name="Cha I."/>
            <person name="Kang H."/>
            <person name="Kim H."/>
            <person name="Kang J."/>
            <person name="Joh K."/>
        </authorList>
    </citation>
    <scope>NUCLEOTIDE SEQUENCE [LARGE SCALE GENOMIC DNA]</scope>
    <source>
        <strain evidence="1 2">HMF7854</strain>
    </source>
</reference>
<gene>
    <name evidence="1" type="ORF">HMF7854_10095</name>
</gene>